<dbReference type="GO" id="GO:0000049">
    <property type="term" value="F:tRNA binding"/>
    <property type="evidence" value="ECO:0007669"/>
    <property type="project" value="UniProtKB-UniRule"/>
</dbReference>
<dbReference type="Proteomes" id="UP000191024">
    <property type="component" value="Chromosome G"/>
</dbReference>
<comment type="subcellular location">
    <subcellularLocation>
        <location evidence="1 9">Cytoplasm</location>
    </subcellularLocation>
    <subcellularLocation>
        <location evidence="9">Nucleus</location>
    </subcellularLocation>
    <text evidence="9">Shuttles between the nucleus and the cytoplasm.</text>
</comment>
<dbReference type="STRING" id="1230905.A0A1G4K7Z3"/>
<evidence type="ECO:0000256" key="1">
    <source>
        <dbReference type="ARBA" id="ARBA00004496"/>
    </source>
</evidence>
<dbReference type="SUPFAM" id="SSF48371">
    <property type="entry name" value="ARM repeat"/>
    <property type="match status" value="1"/>
</dbReference>
<dbReference type="InterPro" id="IPR016024">
    <property type="entry name" value="ARM-type_fold"/>
</dbReference>
<dbReference type="GO" id="GO:0016363">
    <property type="term" value="C:nuclear matrix"/>
    <property type="evidence" value="ECO:0007669"/>
    <property type="project" value="TreeGrafter"/>
</dbReference>
<keyword evidence="13" id="KW-1185">Reference proteome</keyword>
<reference evidence="12 13" key="1">
    <citation type="submission" date="2016-03" db="EMBL/GenBank/DDBJ databases">
        <authorList>
            <person name="Devillers H."/>
        </authorList>
    </citation>
    <scope>NUCLEOTIDE SEQUENCE [LARGE SCALE GENOMIC DNA]</scope>
    <source>
        <strain evidence="12">CBS 11717</strain>
    </source>
</reference>
<evidence type="ECO:0000313" key="13">
    <source>
        <dbReference type="Proteomes" id="UP000191024"/>
    </source>
</evidence>
<dbReference type="InterPro" id="IPR013598">
    <property type="entry name" value="Exportin-1/Importin-b-like"/>
</dbReference>
<evidence type="ECO:0000256" key="4">
    <source>
        <dbReference type="ARBA" id="ARBA00022448"/>
    </source>
</evidence>
<name>A0A1G4K7Z3_9SACH</name>
<feature type="domain" description="Exportin-1/Importin-beta-like" evidence="10">
    <location>
        <begin position="97"/>
        <end position="264"/>
    </location>
</feature>
<dbReference type="OrthoDB" id="26399at2759"/>
<dbReference type="GO" id="GO:0031267">
    <property type="term" value="F:small GTPase binding"/>
    <property type="evidence" value="ECO:0007669"/>
    <property type="project" value="InterPro"/>
</dbReference>
<evidence type="ECO:0000313" key="12">
    <source>
        <dbReference type="EMBL" id="SCV00121.1"/>
    </source>
</evidence>
<dbReference type="EMBL" id="LT598469">
    <property type="protein sequence ID" value="SCV00121.1"/>
    <property type="molecule type" value="Genomic_DNA"/>
</dbReference>
<evidence type="ECO:0000256" key="3">
    <source>
        <dbReference type="ARBA" id="ARBA00018928"/>
    </source>
</evidence>
<dbReference type="AlphaFoldDB" id="A0A1G4K7Z3"/>
<dbReference type="InterPro" id="IPR040017">
    <property type="entry name" value="XPOT"/>
</dbReference>
<accession>A0A1G4K7Z3</accession>
<dbReference type="Gene3D" id="1.25.10.10">
    <property type="entry name" value="Leucine-rich Repeat Variant"/>
    <property type="match status" value="1"/>
</dbReference>
<evidence type="ECO:0000259" key="11">
    <source>
        <dbReference type="Pfam" id="PF19282"/>
    </source>
</evidence>
<organism evidence="12 13">
    <name type="scientific">Lachancea mirantina</name>
    <dbReference type="NCBI Taxonomy" id="1230905"/>
    <lineage>
        <taxon>Eukaryota</taxon>
        <taxon>Fungi</taxon>
        <taxon>Dikarya</taxon>
        <taxon>Ascomycota</taxon>
        <taxon>Saccharomycotina</taxon>
        <taxon>Saccharomycetes</taxon>
        <taxon>Saccharomycetales</taxon>
        <taxon>Saccharomycetaceae</taxon>
        <taxon>Lachancea</taxon>
    </lineage>
</organism>
<dbReference type="GO" id="GO:0005737">
    <property type="term" value="C:cytoplasm"/>
    <property type="evidence" value="ECO:0007669"/>
    <property type="project" value="UniProtKB-SubCell"/>
</dbReference>
<dbReference type="PANTHER" id="PTHR15952:SF11">
    <property type="entry name" value="EXPORTIN-T"/>
    <property type="match status" value="1"/>
</dbReference>
<feature type="domain" description="Exportin-T C-terminal" evidence="11">
    <location>
        <begin position="339"/>
        <end position="823"/>
    </location>
</feature>
<dbReference type="InterPro" id="IPR011989">
    <property type="entry name" value="ARM-like"/>
</dbReference>
<evidence type="ECO:0000256" key="7">
    <source>
        <dbReference type="ARBA" id="ARBA00022884"/>
    </source>
</evidence>
<dbReference type="Pfam" id="PF19282">
    <property type="entry name" value="Exportin-T"/>
    <property type="match status" value="2"/>
</dbReference>
<evidence type="ECO:0000256" key="8">
    <source>
        <dbReference type="ARBA" id="ARBA00023242"/>
    </source>
</evidence>
<keyword evidence="8 9" id="KW-0539">Nucleus</keyword>
<protein>
    <recommendedName>
        <fullName evidence="3 9">Exportin-T</fullName>
    </recommendedName>
    <alternativeName>
        <fullName evidence="9">Exportin(tRNA)</fullName>
    </alternativeName>
    <alternativeName>
        <fullName evidence="9">tRNA exportin</fullName>
    </alternativeName>
</protein>
<comment type="function">
    <text evidence="9">tRNA nucleus export receptor which facilitates tRNA translocation across the nuclear pore complex.</text>
</comment>
<dbReference type="GO" id="GO:0071528">
    <property type="term" value="P:tRNA re-export from nucleus"/>
    <property type="evidence" value="ECO:0007669"/>
    <property type="project" value="UniProtKB-UniRule"/>
</dbReference>
<dbReference type="Pfam" id="PF08389">
    <property type="entry name" value="Xpo1"/>
    <property type="match status" value="1"/>
</dbReference>
<evidence type="ECO:0000256" key="9">
    <source>
        <dbReference type="RuleBase" id="RU366037"/>
    </source>
</evidence>
<dbReference type="InterPro" id="IPR045546">
    <property type="entry name" value="Exportin-T_C"/>
</dbReference>
<evidence type="ECO:0000256" key="6">
    <source>
        <dbReference type="ARBA" id="ARBA00022555"/>
    </source>
</evidence>
<evidence type="ECO:0000256" key="2">
    <source>
        <dbReference type="ARBA" id="ARBA00009466"/>
    </source>
</evidence>
<dbReference type="GO" id="GO:0005643">
    <property type="term" value="C:nuclear pore"/>
    <property type="evidence" value="ECO:0007669"/>
    <property type="project" value="TreeGrafter"/>
</dbReference>
<keyword evidence="5 9" id="KW-0963">Cytoplasm</keyword>
<proteinExistence type="inferred from homology"/>
<evidence type="ECO:0000259" key="10">
    <source>
        <dbReference type="Pfam" id="PF08389"/>
    </source>
</evidence>
<dbReference type="PANTHER" id="PTHR15952">
    <property type="entry name" value="EXPORTIN-T/LOS1"/>
    <property type="match status" value="1"/>
</dbReference>
<sequence length="1055" mass="118098">MIQQIQRAVEVANSATTDVELKKQALEFLEQAKASETAAQVFSSLLEDANSTEISKFVALQALSDLVIQSGEPQLQFMKQACLGILAQKVAADVRDPEYVRNKIAEFASRLFYCMYGSSNGNRWPHFFQELASVLKIEPVLASAAGTNFSQLGLDFYLKICLFINTEIADQTFVRSKDIQNKNNLLKDEMRVGDVQLLANLWLNVLKSYGLQQSSYHSANLSLSCIGSYISWIDINLVVNPEYINHIIQFLDYRDSKIACAQCLCEIVSKKMKPDEKLALLSMLNLTEKVAEIGNDAVEIQEQLARLATSVGLELSIIIEQCNDSSGDAKLQEIAAAADHEIITHVSPLILKFLEHEYDSVTQQCFPCISQYLIFLKKAFAIGGKPGSAIALNSKRIPLDQEHQDFLIALTAVCFKKMRIDETCDEDSIDELDEFNETIRSKLKVFQDSIVIINPSIFLQSISNNISSLQTSNDWRDLELALFQMHNLAESIRNNLFGLSKKDIFTSEPHNVFCKFLSTFLNDPKIFQIENALIQISFFELIVRHHIFLTNVQTSESNILSIFCSPFGMFSAKERVRLRSWYLFSRFVKCTKPKLENSILSDLLSKVLQLLPIKAADQNPGTGDIDTTFDNQLYLFEGVGILIGSSELTTYELLDATLVPLFSDLENCISAPIKSPDVVLQTHHVLMAVGTITRGVHFGIVPESQVNNANVSGALFQRSLIEKFYNVAEVILVTLSYFNRHEVIRDAARFSFARLIPILSDEILPFASRLISIFLNCEMKVIELTDFLGFLGQIVHMFANKDACFQLLNNLLGPVIKKVFDTLLLASETPNVVAASAAIVGEPRASNGKNVVITDTIREKVSLKKAYYNFLQSLISNSMAPLFVTETNKNLLPTILEDLVTYTTEDIHETSSMKLSLSVLVSFVKIFGTGSCSDSQLPDSGCPPTFDKIEGLSEYFIAKVVPLVFEIPFKAEYGFNIQDGSCRVVACDLSRVLSALRSIHGDVNQNECLRFLNEIYLPQIQFPPELSLDFVQALATMDEKTFEKYFVSFINNITT</sequence>
<evidence type="ECO:0000256" key="5">
    <source>
        <dbReference type="ARBA" id="ARBA00022490"/>
    </source>
</evidence>
<comment type="similarity">
    <text evidence="2 9">Belongs to the exportin family.</text>
</comment>
<keyword evidence="6 9" id="KW-0820">tRNA-binding</keyword>
<gene>
    <name evidence="12" type="ORF">LAMI_0G03004G</name>
</gene>
<keyword evidence="7 9" id="KW-0694">RNA-binding</keyword>
<keyword evidence="4 9" id="KW-0813">Transport</keyword>
<feature type="domain" description="Exportin-T C-terminal" evidence="11">
    <location>
        <begin position="854"/>
        <end position="1052"/>
    </location>
</feature>